<dbReference type="AlphaFoldDB" id="A0A6S6SNE4"/>
<organism evidence="2">
    <name type="scientific">uncultured Sulfurovum sp</name>
    <dbReference type="NCBI Taxonomy" id="269237"/>
    <lineage>
        <taxon>Bacteria</taxon>
        <taxon>Pseudomonadati</taxon>
        <taxon>Campylobacterota</taxon>
        <taxon>Epsilonproteobacteria</taxon>
        <taxon>Campylobacterales</taxon>
        <taxon>Sulfurovaceae</taxon>
        <taxon>Sulfurovum</taxon>
        <taxon>environmental samples</taxon>
    </lineage>
</organism>
<keyword evidence="1" id="KW-1133">Transmembrane helix</keyword>
<reference evidence="2" key="1">
    <citation type="submission" date="2020-01" db="EMBL/GenBank/DDBJ databases">
        <authorList>
            <person name="Meier V. D."/>
            <person name="Meier V D."/>
        </authorList>
    </citation>
    <scope>NUCLEOTIDE SEQUENCE</scope>
    <source>
        <strain evidence="2">HLG_WM_MAG_01</strain>
    </source>
</reference>
<evidence type="ECO:0000256" key="1">
    <source>
        <dbReference type="SAM" id="Phobius"/>
    </source>
</evidence>
<name>A0A6S6SNE4_9BACT</name>
<evidence type="ECO:0000313" key="2">
    <source>
        <dbReference type="EMBL" id="CAA6807742.1"/>
    </source>
</evidence>
<dbReference type="EMBL" id="CACVAS010000047">
    <property type="protein sequence ID" value="CAA6807742.1"/>
    <property type="molecule type" value="Genomic_DNA"/>
</dbReference>
<sequence length="105" mass="12126">MGYAKWVILKVFNVKNKKSWKCPHGSVIEVDGYYRCSSCGDVQNKVEPHPKQHTYQKKPKPVIHKNIIINKRNHSTLPSKPMLNITRKGALLLLALYFLMILLIL</sequence>
<protein>
    <submittedName>
        <fullName evidence="2">Uncharacterized protein</fullName>
    </submittedName>
</protein>
<feature type="transmembrane region" description="Helical" evidence="1">
    <location>
        <begin position="85"/>
        <end position="104"/>
    </location>
</feature>
<gene>
    <name evidence="2" type="ORF">HELGO_WM3330</name>
</gene>
<keyword evidence="1" id="KW-0472">Membrane</keyword>
<keyword evidence="1" id="KW-0812">Transmembrane</keyword>
<accession>A0A6S6SNE4</accession>
<proteinExistence type="predicted"/>